<keyword evidence="2" id="KW-1185">Reference proteome</keyword>
<evidence type="ECO:0000313" key="1">
    <source>
        <dbReference type="EMBL" id="MBM7839360.1"/>
    </source>
</evidence>
<proteinExistence type="predicted"/>
<dbReference type="Proteomes" id="UP001179280">
    <property type="component" value="Unassembled WGS sequence"/>
</dbReference>
<reference evidence="1" key="1">
    <citation type="submission" date="2021-01" db="EMBL/GenBank/DDBJ databases">
        <title>Genomic Encyclopedia of Type Strains, Phase IV (KMG-IV): sequencing the most valuable type-strain genomes for metagenomic binning, comparative biology and taxonomic classification.</title>
        <authorList>
            <person name="Goeker M."/>
        </authorList>
    </citation>
    <scope>NUCLEOTIDE SEQUENCE</scope>
    <source>
        <strain evidence="1">DSM 21943</strain>
    </source>
</reference>
<gene>
    <name evidence="1" type="ORF">JOC54_002640</name>
</gene>
<accession>A0ABS2SVW0</accession>
<dbReference type="RefSeq" id="WP_204466623.1">
    <property type="nucleotide sequence ID" value="NZ_JAFBCV010000008.1"/>
</dbReference>
<dbReference type="EMBL" id="JAFBCV010000008">
    <property type="protein sequence ID" value="MBM7839360.1"/>
    <property type="molecule type" value="Genomic_DNA"/>
</dbReference>
<name>A0ABS2SVW0_9BACI</name>
<organism evidence="1 2">
    <name type="scientific">Shouchella xiaoxiensis</name>
    <dbReference type="NCBI Taxonomy" id="766895"/>
    <lineage>
        <taxon>Bacteria</taxon>
        <taxon>Bacillati</taxon>
        <taxon>Bacillota</taxon>
        <taxon>Bacilli</taxon>
        <taxon>Bacillales</taxon>
        <taxon>Bacillaceae</taxon>
        <taxon>Shouchella</taxon>
    </lineage>
</organism>
<comment type="caution">
    <text evidence="1">The sequence shown here is derived from an EMBL/GenBank/DDBJ whole genome shotgun (WGS) entry which is preliminary data.</text>
</comment>
<evidence type="ECO:0000313" key="2">
    <source>
        <dbReference type="Proteomes" id="UP001179280"/>
    </source>
</evidence>
<sequence length="231" mass="25172">MLYTIGAPFLKKSFVTLSFSAGLIFLVGNVADASDDMDTDLKNLEEKYDVLIEVNEGPSILNNKERIQLKDIDELEILLEAFNEIRYADPIDLTEQYTNNSNLQSGTSHTQRTVDVNLDVAGLEVSRAIPLSMNYDFMYDWDDPGHPVGSLRFTNLSSIETYATGVTVVGWNPVNHSYSLGSGGAFHGQTATITATGYWEVLGSLGAFGSSVEVGISVPDSQSATFNPDPE</sequence>
<protein>
    <submittedName>
        <fullName evidence="1">Uncharacterized protein</fullName>
    </submittedName>
</protein>